<evidence type="ECO:0000256" key="2">
    <source>
        <dbReference type="ARBA" id="ARBA00005642"/>
    </source>
</evidence>
<keyword evidence="11" id="KW-1185">Reference proteome</keyword>
<protein>
    <recommendedName>
        <fullName evidence="5">tRNA pseudouridine synthase B</fullName>
        <ecNumber evidence="5">5.4.99.25</ecNumber>
    </recommendedName>
    <alternativeName>
        <fullName evidence="5">tRNA pseudouridine(55) synthase</fullName>
        <shortName evidence="5">Psi55 synthase</shortName>
    </alternativeName>
    <alternativeName>
        <fullName evidence="5">tRNA pseudouridylate synthase</fullName>
    </alternativeName>
    <alternativeName>
        <fullName evidence="5">tRNA-uridine isomerase</fullName>
    </alternativeName>
</protein>
<keyword evidence="3 5" id="KW-0819">tRNA processing</keyword>
<evidence type="ECO:0000259" key="7">
    <source>
        <dbReference type="Pfam" id="PF09157"/>
    </source>
</evidence>
<dbReference type="Pfam" id="PF01509">
    <property type="entry name" value="TruB_N"/>
    <property type="match status" value="1"/>
</dbReference>
<evidence type="ECO:0000259" key="8">
    <source>
        <dbReference type="Pfam" id="PF16198"/>
    </source>
</evidence>
<dbReference type="RefSeq" id="WP_035417779.1">
    <property type="nucleotide sequence ID" value="NZ_CP053675.1"/>
</dbReference>
<name>A0A859A866_9PROT</name>
<evidence type="ECO:0000313" key="11">
    <source>
        <dbReference type="Proteomes" id="UP000075653"/>
    </source>
</evidence>
<dbReference type="EC" id="5.4.99.25" evidence="5"/>
<evidence type="ECO:0000259" key="6">
    <source>
        <dbReference type="Pfam" id="PF01509"/>
    </source>
</evidence>
<dbReference type="InterPro" id="IPR014780">
    <property type="entry name" value="tRNA_psdUridine_synth_TruB"/>
</dbReference>
<sequence length="316" mass="34509">MKHSQNPERSERRALTGVILFDKPFGLSSNHALQRVRRLFQALKAGHTGTLDPHATGLLPLCFGEATKYSGWILDAPKTYHATLTLGQTSSTGDGEGVLNPGRPFLGNEMTLNATLDGFLGTQTQLPPMHSALKVQGQTLYQLARAGKEVERTPRAIHVHEIRLLSWQEDQVVIETKVSKGTYIRVLAQDIGIALGCGAYLSGLRRTATGPFDLNEAVTLENLEGMTQAQRDACLQPVDSLLAGLPRLDLPLTQGRSLSQGQIVMGNFPWPESLYRVYAKNQFLGLAEPDATHSNLVPLRMMGDLPSLCFQESGTL</sequence>
<dbReference type="InterPro" id="IPR015240">
    <property type="entry name" value="tRNA_sdUridine_synth_fam1_C"/>
</dbReference>
<dbReference type="AlphaFoldDB" id="A0A859A866"/>
<accession>A0A859A866</accession>
<feature type="domain" description="Pseudouridine synthase II N-terminal" evidence="6">
    <location>
        <begin position="37"/>
        <end position="184"/>
    </location>
</feature>
<reference evidence="10" key="2">
    <citation type="submission" date="2021-02" db="EMBL/GenBank/DDBJ databases">
        <title>Comparative genomics of Ferrovum myxofaciens strains, predominant extremophile bacteria forming large biofilm stalactites in acid mine ecosystems.</title>
        <authorList>
            <person name="Burkartova K."/>
            <person name="Ridl J."/>
            <person name="Pajer P."/>
            <person name="Falteisek L."/>
        </authorList>
    </citation>
    <scope>NUCLEOTIDE SEQUENCE</scope>
    <source>
        <strain evidence="10">MI1III</strain>
    </source>
</reference>
<evidence type="ECO:0000256" key="5">
    <source>
        <dbReference type="HAMAP-Rule" id="MF_01080"/>
    </source>
</evidence>
<feature type="domain" description="tRNA pseudouridine synthase II TruB subfamily 1 C-terminal" evidence="7">
    <location>
        <begin position="246"/>
        <end position="301"/>
    </location>
</feature>
<dbReference type="InterPro" id="IPR002501">
    <property type="entry name" value="PsdUridine_synth_N"/>
</dbReference>
<dbReference type="PANTHER" id="PTHR13767">
    <property type="entry name" value="TRNA-PSEUDOURIDINE SYNTHASE"/>
    <property type="match status" value="1"/>
</dbReference>
<comment type="similarity">
    <text evidence="2 5">Belongs to the pseudouridine synthase TruB family. Type 1 subfamily.</text>
</comment>
<dbReference type="Pfam" id="PF16198">
    <property type="entry name" value="TruB_C_2"/>
    <property type="match status" value="1"/>
</dbReference>
<dbReference type="OrthoDB" id="9802309at2"/>
<keyword evidence="4 5" id="KW-0413">Isomerase</keyword>
<dbReference type="SUPFAM" id="SSF55120">
    <property type="entry name" value="Pseudouridine synthase"/>
    <property type="match status" value="1"/>
</dbReference>
<feature type="active site" description="Nucleophile" evidence="5">
    <location>
        <position position="52"/>
    </location>
</feature>
<dbReference type="EMBL" id="LRRD01000018">
    <property type="protein sequence ID" value="KXW58280.1"/>
    <property type="molecule type" value="Genomic_DNA"/>
</dbReference>
<comment type="function">
    <text evidence="5">Responsible for synthesis of pseudouridine from uracil-55 in the psi GC loop of transfer RNAs.</text>
</comment>
<accession>A0A149VYI4</accession>
<proteinExistence type="inferred from homology"/>
<dbReference type="HAMAP" id="MF_01080">
    <property type="entry name" value="TruB_bact"/>
    <property type="match status" value="1"/>
</dbReference>
<dbReference type="CDD" id="cd02573">
    <property type="entry name" value="PseudoU_synth_EcTruB"/>
    <property type="match status" value="1"/>
</dbReference>
<dbReference type="InterPro" id="IPR032819">
    <property type="entry name" value="TruB_C"/>
</dbReference>
<dbReference type="InterPro" id="IPR020103">
    <property type="entry name" value="PsdUridine_synth_cat_dom_sf"/>
</dbReference>
<evidence type="ECO:0000313" key="10">
    <source>
        <dbReference type="EMBL" id="QWY78230.1"/>
    </source>
</evidence>
<dbReference type="GO" id="GO:0003723">
    <property type="term" value="F:RNA binding"/>
    <property type="evidence" value="ECO:0007669"/>
    <property type="project" value="InterPro"/>
</dbReference>
<evidence type="ECO:0000256" key="4">
    <source>
        <dbReference type="ARBA" id="ARBA00023235"/>
    </source>
</evidence>
<dbReference type="PANTHER" id="PTHR13767:SF2">
    <property type="entry name" value="PSEUDOURIDYLATE SYNTHASE TRUB1"/>
    <property type="match status" value="1"/>
</dbReference>
<evidence type="ECO:0000313" key="9">
    <source>
        <dbReference type="EMBL" id="KXW58280.1"/>
    </source>
</evidence>
<dbReference type="GO" id="GO:1990481">
    <property type="term" value="P:mRNA pseudouridine synthesis"/>
    <property type="evidence" value="ECO:0007669"/>
    <property type="project" value="TreeGrafter"/>
</dbReference>
<organism evidence="9 11">
    <name type="scientific">Ferrovum myxofaciens</name>
    <dbReference type="NCBI Taxonomy" id="416213"/>
    <lineage>
        <taxon>Bacteria</taxon>
        <taxon>Pseudomonadati</taxon>
        <taxon>Pseudomonadota</taxon>
        <taxon>Betaproteobacteria</taxon>
        <taxon>Ferrovales</taxon>
        <taxon>Ferrovaceae</taxon>
        <taxon>Ferrovum</taxon>
    </lineage>
</organism>
<dbReference type="EMBL" id="CP071137">
    <property type="protein sequence ID" value="QWY78230.1"/>
    <property type="molecule type" value="Genomic_DNA"/>
</dbReference>
<dbReference type="Proteomes" id="UP000683551">
    <property type="component" value="Chromosome"/>
</dbReference>
<dbReference type="Gene3D" id="3.30.2350.10">
    <property type="entry name" value="Pseudouridine synthase"/>
    <property type="match status" value="1"/>
</dbReference>
<comment type="catalytic activity">
    <reaction evidence="1 5">
        <text>uridine(55) in tRNA = pseudouridine(55) in tRNA</text>
        <dbReference type="Rhea" id="RHEA:42532"/>
        <dbReference type="Rhea" id="RHEA-COMP:10101"/>
        <dbReference type="Rhea" id="RHEA-COMP:10102"/>
        <dbReference type="ChEBI" id="CHEBI:65314"/>
        <dbReference type="ChEBI" id="CHEBI:65315"/>
        <dbReference type="EC" id="5.4.99.25"/>
    </reaction>
</comment>
<dbReference type="Proteomes" id="UP000075653">
    <property type="component" value="Unassembled WGS sequence"/>
</dbReference>
<dbReference type="PATRIC" id="fig|1789004.3.peg.1183"/>
<evidence type="ECO:0000256" key="3">
    <source>
        <dbReference type="ARBA" id="ARBA00022694"/>
    </source>
</evidence>
<dbReference type="Pfam" id="PF09157">
    <property type="entry name" value="TruB-C_2"/>
    <property type="match status" value="1"/>
</dbReference>
<feature type="domain" description="tRNA pseudouridylate synthase B C-terminal" evidence="8">
    <location>
        <begin position="185"/>
        <end position="242"/>
    </location>
</feature>
<reference evidence="9 11" key="1">
    <citation type="submission" date="2016-01" db="EMBL/GenBank/DDBJ databases">
        <title>Genome sequence of the acidophilic iron oxidising Ferrovum strain Z-31.</title>
        <authorList>
            <person name="Poehlein A."/>
            <person name="Ullrich S.R."/>
            <person name="Schloemann M."/>
            <person name="Muehling M."/>
            <person name="Daniel R."/>
        </authorList>
    </citation>
    <scope>NUCLEOTIDE SEQUENCE [LARGE SCALE GENOMIC DNA]</scope>
    <source>
        <strain evidence="9 11">Z-31</strain>
    </source>
</reference>
<gene>
    <name evidence="5 9" type="primary">truB</name>
    <name evidence="9" type="ORF">FEMY_11680</name>
    <name evidence="10" type="ORF">JZL65_03915</name>
</gene>
<dbReference type="NCBIfam" id="TIGR00431">
    <property type="entry name" value="TruB"/>
    <property type="match status" value="1"/>
</dbReference>
<dbReference type="GO" id="GO:0160148">
    <property type="term" value="F:tRNA pseudouridine(55) synthase activity"/>
    <property type="evidence" value="ECO:0007669"/>
    <property type="project" value="UniProtKB-EC"/>
</dbReference>
<evidence type="ECO:0000256" key="1">
    <source>
        <dbReference type="ARBA" id="ARBA00000385"/>
    </source>
</evidence>
<dbReference type="GO" id="GO:0031119">
    <property type="term" value="P:tRNA pseudouridine synthesis"/>
    <property type="evidence" value="ECO:0007669"/>
    <property type="project" value="UniProtKB-UniRule"/>
</dbReference>